<evidence type="ECO:0000313" key="3">
    <source>
        <dbReference type="EMBL" id="CAH0536209.1"/>
    </source>
</evidence>
<organism evidence="3 4">
    <name type="scientific">Vibrio marisflavi CECT 7928</name>
    <dbReference type="NCBI Taxonomy" id="634439"/>
    <lineage>
        <taxon>Bacteria</taxon>
        <taxon>Pseudomonadati</taxon>
        <taxon>Pseudomonadota</taxon>
        <taxon>Gammaproteobacteria</taxon>
        <taxon>Vibrionales</taxon>
        <taxon>Vibrionaceae</taxon>
        <taxon>Vibrio</taxon>
    </lineage>
</organism>
<keyword evidence="1" id="KW-1133">Transmembrane helix</keyword>
<name>A0ABN8E0N5_9VIBR</name>
<gene>
    <name evidence="3" type="ORF">VMF7928_00274</name>
</gene>
<protein>
    <recommendedName>
        <fullName evidence="2">Restriction endonuclease type IV Mrr domain-containing protein</fullName>
    </recommendedName>
</protein>
<accession>A0ABN8E0N5</accession>
<keyword evidence="4" id="KW-1185">Reference proteome</keyword>
<dbReference type="InterPro" id="IPR052906">
    <property type="entry name" value="Type_IV_Methyl-Rstrct_Enzyme"/>
</dbReference>
<dbReference type="Proteomes" id="UP000838748">
    <property type="component" value="Unassembled WGS sequence"/>
</dbReference>
<reference evidence="3" key="1">
    <citation type="submission" date="2021-11" db="EMBL/GenBank/DDBJ databases">
        <authorList>
            <person name="Rodrigo-Torres L."/>
            <person name="Arahal R. D."/>
            <person name="Lucena T."/>
        </authorList>
    </citation>
    <scope>NUCLEOTIDE SEQUENCE</scope>
    <source>
        <strain evidence="3">CECT 7928</strain>
    </source>
</reference>
<dbReference type="SUPFAM" id="SSF52980">
    <property type="entry name" value="Restriction endonuclease-like"/>
    <property type="match status" value="1"/>
</dbReference>
<dbReference type="InterPro" id="IPR011335">
    <property type="entry name" value="Restrct_endonuc-II-like"/>
</dbReference>
<dbReference type="RefSeq" id="WP_237359692.1">
    <property type="nucleotide sequence ID" value="NZ_CAKLDM010000001.1"/>
</dbReference>
<comment type="caution">
    <text evidence="3">The sequence shown here is derived from an EMBL/GenBank/DDBJ whole genome shotgun (WGS) entry which is preliminary data.</text>
</comment>
<dbReference type="InterPro" id="IPR011856">
    <property type="entry name" value="tRNA_endonuc-like_dom_sf"/>
</dbReference>
<feature type="domain" description="Restriction endonuclease type IV Mrr" evidence="2">
    <location>
        <begin position="86"/>
        <end position="192"/>
    </location>
</feature>
<dbReference type="InterPro" id="IPR007560">
    <property type="entry name" value="Restrct_endonuc_IV_Mrr"/>
</dbReference>
<sequence>MHEVARKGLIYAKFLFSLVGSVLAVINVWWFIAAFGLFLLSIFLRLSKRNNLGSLPQSHQEYIGQAQRAFKRVRRFAPRRAMSYMRKMSPYAFEELVLLAFEDQGYKVRRNQSYSHDGGLDGQVRIRNSWYYIQSKRYSNYINANHVKDFDELCRKNRTKGYFIHTGKTGSLSKTYTKNTVIISGDRLLKLIGVVR</sequence>
<dbReference type="PANTHER" id="PTHR30015:SF7">
    <property type="entry name" value="TYPE IV METHYL-DIRECTED RESTRICTION ENZYME ECOKMRR"/>
    <property type="match status" value="1"/>
</dbReference>
<feature type="transmembrane region" description="Helical" evidence="1">
    <location>
        <begin position="14"/>
        <end position="44"/>
    </location>
</feature>
<dbReference type="Gene3D" id="3.40.1350.10">
    <property type="match status" value="1"/>
</dbReference>
<evidence type="ECO:0000256" key="1">
    <source>
        <dbReference type="SAM" id="Phobius"/>
    </source>
</evidence>
<keyword evidence="1" id="KW-0472">Membrane</keyword>
<keyword evidence="1" id="KW-0812">Transmembrane</keyword>
<evidence type="ECO:0000259" key="2">
    <source>
        <dbReference type="Pfam" id="PF04471"/>
    </source>
</evidence>
<dbReference type="EMBL" id="CAKLDM010000001">
    <property type="protein sequence ID" value="CAH0536209.1"/>
    <property type="molecule type" value="Genomic_DNA"/>
</dbReference>
<dbReference type="Pfam" id="PF04471">
    <property type="entry name" value="Mrr_cat"/>
    <property type="match status" value="1"/>
</dbReference>
<dbReference type="PANTHER" id="PTHR30015">
    <property type="entry name" value="MRR RESTRICTION SYSTEM PROTEIN"/>
    <property type="match status" value="1"/>
</dbReference>
<proteinExistence type="predicted"/>
<evidence type="ECO:0000313" key="4">
    <source>
        <dbReference type="Proteomes" id="UP000838748"/>
    </source>
</evidence>